<keyword evidence="6 8" id="KW-0449">Lipoprotein</keyword>
<dbReference type="EMBL" id="JAQQKX010000003">
    <property type="protein sequence ID" value="MDC7682858.1"/>
    <property type="molecule type" value="Genomic_DNA"/>
</dbReference>
<keyword evidence="4" id="KW-0472">Membrane</keyword>
<evidence type="ECO:0000313" key="8">
    <source>
        <dbReference type="EMBL" id="MDC7682858.1"/>
    </source>
</evidence>
<evidence type="ECO:0000256" key="7">
    <source>
        <dbReference type="SAM" id="SignalP"/>
    </source>
</evidence>
<evidence type="ECO:0000256" key="6">
    <source>
        <dbReference type="ARBA" id="ARBA00023288"/>
    </source>
</evidence>
<dbReference type="RefSeq" id="WP_272747336.1">
    <property type="nucleotide sequence ID" value="NZ_JAQQKX010000003.1"/>
</dbReference>
<keyword evidence="9" id="KW-1185">Reference proteome</keyword>
<keyword evidence="3 7" id="KW-0732">Signal</keyword>
<evidence type="ECO:0000256" key="3">
    <source>
        <dbReference type="ARBA" id="ARBA00022729"/>
    </source>
</evidence>
<comment type="caution">
    <text evidence="8">The sequence shown here is derived from an EMBL/GenBank/DDBJ whole genome shotgun (WGS) entry which is preliminary data.</text>
</comment>
<evidence type="ECO:0000256" key="4">
    <source>
        <dbReference type="ARBA" id="ARBA00023136"/>
    </source>
</evidence>
<feature type="signal peptide" evidence="7">
    <location>
        <begin position="1"/>
        <end position="23"/>
    </location>
</feature>
<proteinExistence type="inferred from homology"/>
<evidence type="ECO:0000313" key="9">
    <source>
        <dbReference type="Proteomes" id="UP001214854"/>
    </source>
</evidence>
<dbReference type="Pfam" id="PF08085">
    <property type="entry name" value="Entericidin"/>
    <property type="match status" value="1"/>
</dbReference>
<dbReference type="Proteomes" id="UP001214854">
    <property type="component" value="Unassembled WGS sequence"/>
</dbReference>
<dbReference type="InterPro" id="IPR012556">
    <property type="entry name" value="Entericidin"/>
</dbReference>
<keyword evidence="2" id="KW-1003">Cell membrane</keyword>
<sequence length="50" mass="5158">MITKTTKLLFIAGLALAIPALNACNTIEGAGKDVEKTGEVVQDAAKDAKN</sequence>
<accession>A0ABT5HS15</accession>
<comment type="similarity">
    <text evidence="1">Belongs to the EcnA/EcnB lipoprotein family.</text>
</comment>
<keyword evidence="5" id="KW-0564">Palmitate</keyword>
<feature type="chain" id="PRO_5045957932" evidence="7">
    <location>
        <begin position="24"/>
        <end position="50"/>
    </location>
</feature>
<protein>
    <submittedName>
        <fullName evidence="8">Entericidin A/B family lipoprotein</fullName>
    </submittedName>
</protein>
<name>A0ABT5HS15_9CAUL</name>
<reference evidence="8 9" key="1">
    <citation type="submission" date="2023-01" db="EMBL/GenBank/DDBJ databases">
        <title>Novel species of the genus Asticcacaulis isolated from rivers.</title>
        <authorList>
            <person name="Lu H."/>
        </authorList>
    </citation>
    <scope>NUCLEOTIDE SEQUENCE [LARGE SCALE GENOMIC DNA]</scope>
    <source>
        <strain evidence="8 9">BYS171W</strain>
    </source>
</reference>
<organism evidence="8 9">
    <name type="scientific">Asticcacaulis aquaticus</name>
    <dbReference type="NCBI Taxonomy" id="2984212"/>
    <lineage>
        <taxon>Bacteria</taxon>
        <taxon>Pseudomonadati</taxon>
        <taxon>Pseudomonadota</taxon>
        <taxon>Alphaproteobacteria</taxon>
        <taxon>Caulobacterales</taxon>
        <taxon>Caulobacteraceae</taxon>
        <taxon>Asticcacaulis</taxon>
    </lineage>
</organism>
<evidence type="ECO:0000256" key="2">
    <source>
        <dbReference type="ARBA" id="ARBA00022475"/>
    </source>
</evidence>
<gene>
    <name evidence="8" type="ORF">PQU92_06195</name>
</gene>
<evidence type="ECO:0000256" key="1">
    <source>
        <dbReference type="ARBA" id="ARBA00010296"/>
    </source>
</evidence>
<evidence type="ECO:0000256" key="5">
    <source>
        <dbReference type="ARBA" id="ARBA00023139"/>
    </source>
</evidence>